<name>A0AAE4BKG3_9DEIO</name>
<evidence type="ECO:0000313" key="2">
    <source>
        <dbReference type="Proteomes" id="UP001185331"/>
    </source>
</evidence>
<gene>
    <name evidence="1" type="ORF">J2Y00_000006</name>
</gene>
<accession>A0AAE4BKG3</accession>
<dbReference type="Proteomes" id="UP001185331">
    <property type="component" value="Unassembled WGS sequence"/>
</dbReference>
<dbReference type="EMBL" id="JAVDQK010000001">
    <property type="protein sequence ID" value="MDR6216457.1"/>
    <property type="molecule type" value="Genomic_DNA"/>
</dbReference>
<organism evidence="1 2">
    <name type="scientific">Deinococcus soli</name>
    <name type="common">ex Cha et al. 2016</name>
    <dbReference type="NCBI Taxonomy" id="1309411"/>
    <lineage>
        <taxon>Bacteria</taxon>
        <taxon>Thermotogati</taxon>
        <taxon>Deinococcota</taxon>
        <taxon>Deinococci</taxon>
        <taxon>Deinococcales</taxon>
        <taxon>Deinococcaceae</taxon>
        <taxon>Deinococcus</taxon>
    </lineage>
</organism>
<reference evidence="1" key="1">
    <citation type="submission" date="2023-07" db="EMBL/GenBank/DDBJ databases">
        <title>Sorghum-associated microbial communities from plants grown in Nebraska, USA.</title>
        <authorList>
            <person name="Schachtman D."/>
        </authorList>
    </citation>
    <scope>NUCLEOTIDE SEQUENCE</scope>
    <source>
        <strain evidence="1">BE330</strain>
    </source>
</reference>
<protein>
    <submittedName>
        <fullName evidence="1">Uncharacterized protein</fullName>
    </submittedName>
</protein>
<evidence type="ECO:0000313" key="1">
    <source>
        <dbReference type="EMBL" id="MDR6216457.1"/>
    </source>
</evidence>
<dbReference type="AlphaFoldDB" id="A0AAE4BKG3"/>
<sequence>MGLMAALCWILAESTRPKPAGGVGPATLDDLDVLFKAQKGAHSYVRALNLPPA</sequence>
<comment type="caution">
    <text evidence="1">The sequence shown here is derived from an EMBL/GenBank/DDBJ whole genome shotgun (WGS) entry which is preliminary data.</text>
</comment>
<proteinExistence type="predicted"/>